<dbReference type="EMBL" id="SEYY01003087">
    <property type="protein sequence ID" value="KAB7504475.1"/>
    <property type="molecule type" value="Genomic_DNA"/>
</dbReference>
<gene>
    <name evidence="2" type="ORF">Anas_08819</name>
</gene>
<dbReference type="AlphaFoldDB" id="A0A5N5TH30"/>
<protein>
    <submittedName>
        <fullName evidence="2">Uncharacterized protein</fullName>
    </submittedName>
</protein>
<feature type="non-terminal residue" evidence="2">
    <location>
        <position position="1"/>
    </location>
</feature>
<organism evidence="2 3">
    <name type="scientific">Armadillidium nasatum</name>
    <dbReference type="NCBI Taxonomy" id="96803"/>
    <lineage>
        <taxon>Eukaryota</taxon>
        <taxon>Metazoa</taxon>
        <taxon>Ecdysozoa</taxon>
        <taxon>Arthropoda</taxon>
        <taxon>Crustacea</taxon>
        <taxon>Multicrustacea</taxon>
        <taxon>Malacostraca</taxon>
        <taxon>Eumalacostraca</taxon>
        <taxon>Peracarida</taxon>
        <taxon>Isopoda</taxon>
        <taxon>Oniscidea</taxon>
        <taxon>Crinocheta</taxon>
        <taxon>Armadillidiidae</taxon>
        <taxon>Armadillidium</taxon>
    </lineage>
</organism>
<proteinExistence type="predicted"/>
<dbReference type="Proteomes" id="UP000326759">
    <property type="component" value="Unassembled WGS sequence"/>
</dbReference>
<evidence type="ECO:0000313" key="3">
    <source>
        <dbReference type="Proteomes" id="UP000326759"/>
    </source>
</evidence>
<feature type="region of interest" description="Disordered" evidence="1">
    <location>
        <begin position="1"/>
        <end position="24"/>
    </location>
</feature>
<keyword evidence="3" id="KW-1185">Reference proteome</keyword>
<evidence type="ECO:0000256" key="1">
    <source>
        <dbReference type="SAM" id="MobiDB-lite"/>
    </source>
</evidence>
<name>A0A5N5TH30_9CRUS</name>
<reference evidence="2 3" key="1">
    <citation type="journal article" date="2019" name="PLoS Biol.">
        <title>Sex chromosomes control vertical transmission of feminizing Wolbachia symbionts in an isopod.</title>
        <authorList>
            <person name="Becking T."/>
            <person name="Chebbi M.A."/>
            <person name="Giraud I."/>
            <person name="Moumen B."/>
            <person name="Laverre T."/>
            <person name="Caubet Y."/>
            <person name="Peccoud J."/>
            <person name="Gilbert C."/>
            <person name="Cordaux R."/>
        </authorList>
    </citation>
    <scope>NUCLEOTIDE SEQUENCE [LARGE SCALE GENOMIC DNA]</scope>
    <source>
        <strain evidence="2">ANa2</strain>
        <tissue evidence="2">Whole body excluding digestive tract and cuticle</tissue>
    </source>
</reference>
<feature type="non-terminal residue" evidence="2">
    <location>
        <position position="133"/>
    </location>
</feature>
<accession>A0A5N5TH30</accession>
<evidence type="ECO:0000313" key="2">
    <source>
        <dbReference type="EMBL" id="KAB7504475.1"/>
    </source>
</evidence>
<comment type="caution">
    <text evidence="2">The sequence shown here is derived from an EMBL/GenBank/DDBJ whole genome shotgun (WGS) entry which is preliminary data.</text>
</comment>
<sequence>GTSRFGSVSNIPFETPPSSQNSQEILKTPEFKVSNRIFGCSTPEENVREDHIVGRIETPKRTPSEKRYPSKKCRVSGLKKLQGSVGKEKQLNLRDMFSFKKLDYFYLNKDLFFKRYLGKNQLINMKNVTLENK</sequence>